<dbReference type="RefSeq" id="WP_091459556.1">
    <property type="nucleotide sequence ID" value="NZ_FMHU01000002.1"/>
</dbReference>
<dbReference type="PANTHER" id="PTHR36923:SF3">
    <property type="entry name" value="FERREDOXIN"/>
    <property type="match status" value="1"/>
</dbReference>
<dbReference type="Proteomes" id="UP000198906">
    <property type="component" value="Unassembled WGS sequence"/>
</dbReference>
<dbReference type="GO" id="GO:0046872">
    <property type="term" value="F:metal ion binding"/>
    <property type="evidence" value="ECO:0007669"/>
    <property type="project" value="UniProtKB-KW"/>
</dbReference>
<gene>
    <name evidence="8" type="ORF">GA0074694_3398</name>
</gene>
<keyword evidence="2" id="KW-0813">Transport</keyword>
<proteinExistence type="predicted"/>
<evidence type="ECO:0000313" key="8">
    <source>
        <dbReference type="EMBL" id="SCL22573.1"/>
    </source>
</evidence>
<dbReference type="PANTHER" id="PTHR36923">
    <property type="entry name" value="FERREDOXIN"/>
    <property type="match status" value="1"/>
</dbReference>
<keyword evidence="4" id="KW-0249">Electron transport</keyword>
<keyword evidence="3" id="KW-0479">Metal-binding</keyword>
<organism evidence="8 9">
    <name type="scientific">Micromonospora inyonensis</name>
    <dbReference type="NCBI Taxonomy" id="47866"/>
    <lineage>
        <taxon>Bacteria</taxon>
        <taxon>Bacillati</taxon>
        <taxon>Actinomycetota</taxon>
        <taxon>Actinomycetes</taxon>
        <taxon>Micromonosporales</taxon>
        <taxon>Micromonosporaceae</taxon>
        <taxon>Micromonospora</taxon>
    </lineage>
</organism>
<dbReference type="Gene3D" id="3.30.70.20">
    <property type="match status" value="1"/>
</dbReference>
<evidence type="ECO:0000256" key="2">
    <source>
        <dbReference type="ARBA" id="ARBA00022448"/>
    </source>
</evidence>
<evidence type="ECO:0000256" key="6">
    <source>
        <dbReference type="ARBA" id="ARBA00023014"/>
    </source>
</evidence>
<evidence type="ECO:0000256" key="5">
    <source>
        <dbReference type="ARBA" id="ARBA00023004"/>
    </source>
</evidence>
<evidence type="ECO:0000256" key="7">
    <source>
        <dbReference type="ARBA" id="ARBA00023291"/>
    </source>
</evidence>
<evidence type="ECO:0000256" key="3">
    <source>
        <dbReference type="ARBA" id="ARBA00022723"/>
    </source>
</evidence>
<dbReference type="SUPFAM" id="SSF54862">
    <property type="entry name" value="4Fe-4S ferredoxins"/>
    <property type="match status" value="1"/>
</dbReference>
<evidence type="ECO:0000313" key="9">
    <source>
        <dbReference type="Proteomes" id="UP000198906"/>
    </source>
</evidence>
<accession>A0A1C6RZK0</accession>
<keyword evidence="5" id="KW-0408">Iron</keyword>
<keyword evidence="6" id="KW-0411">Iron-sulfur</keyword>
<dbReference type="InterPro" id="IPR051269">
    <property type="entry name" value="Fe-S_cluster_ET"/>
</dbReference>
<evidence type="ECO:0000256" key="4">
    <source>
        <dbReference type="ARBA" id="ARBA00022982"/>
    </source>
</evidence>
<dbReference type="Pfam" id="PF13370">
    <property type="entry name" value="Fer4_13"/>
    <property type="match status" value="1"/>
</dbReference>
<comment type="cofactor">
    <cofactor evidence="1">
        <name>[3Fe-4S] cluster</name>
        <dbReference type="ChEBI" id="CHEBI:21137"/>
    </cofactor>
</comment>
<keyword evidence="7" id="KW-0003">3Fe-4S</keyword>
<sequence length="76" mass="8027">MTARQWKVEVDSSCIGSGVCLATAPDRFRLVDGWSEPVEQVVPEGDPLVVAAAEVCPVSAIGVRDAETGSELRIIS</sequence>
<dbReference type="AlphaFoldDB" id="A0A1C6RZK0"/>
<protein>
    <submittedName>
        <fullName evidence="8">Ferredoxin</fullName>
    </submittedName>
</protein>
<dbReference type="GO" id="GO:0051538">
    <property type="term" value="F:3 iron, 4 sulfur cluster binding"/>
    <property type="evidence" value="ECO:0007669"/>
    <property type="project" value="UniProtKB-KW"/>
</dbReference>
<dbReference type="STRING" id="47866.GA0074694_3398"/>
<name>A0A1C6RZK0_9ACTN</name>
<evidence type="ECO:0000256" key="1">
    <source>
        <dbReference type="ARBA" id="ARBA00001927"/>
    </source>
</evidence>
<keyword evidence="9" id="KW-1185">Reference proteome</keyword>
<dbReference type="EMBL" id="FMHU01000002">
    <property type="protein sequence ID" value="SCL22573.1"/>
    <property type="molecule type" value="Genomic_DNA"/>
</dbReference>
<reference evidence="9" key="1">
    <citation type="submission" date="2016-06" db="EMBL/GenBank/DDBJ databases">
        <authorList>
            <person name="Varghese N."/>
        </authorList>
    </citation>
    <scope>NUCLEOTIDE SEQUENCE [LARGE SCALE GENOMIC DNA]</scope>
    <source>
        <strain evidence="9">DSM 46123</strain>
    </source>
</reference>